<dbReference type="InterPro" id="IPR013249">
    <property type="entry name" value="RNA_pol_sigma70_r4_t2"/>
</dbReference>
<dbReference type="PANTHER" id="PTHR43133">
    <property type="entry name" value="RNA POLYMERASE ECF-TYPE SIGMA FACTO"/>
    <property type="match status" value="1"/>
</dbReference>
<dbReference type="NCBIfam" id="TIGR02959">
    <property type="entry name" value="SigZ"/>
    <property type="match status" value="1"/>
</dbReference>
<evidence type="ECO:0000256" key="2">
    <source>
        <dbReference type="ARBA" id="ARBA00023015"/>
    </source>
</evidence>
<dbReference type="SUPFAM" id="SSF88946">
    <property type="entry name" value="Sigma2 domain of RNA polymerase sigma factors"/>
    <property type="match status" value="1"/>
</dbReference>
<dbReference type="GO" id="GO:0016987">
    <property type="term" value="F:sigma factor activity"/>
    <property type="evidence" value="ECO:0007669"/>
    <property type="project" value="UniProtKB-KW"/>
</dbReference>
<comment type="caution">
    <text evidence="8">The sequence shown here is derived from an EMBL/GenBank/DDBJ whole genome shotgun (WGS) entry which is preliminary data.</text>
</comment>
<dbReference type="InterPro" id="IPR014304">
    <property type="entry name" value="RNA_pol_sigma-Z"/>
</dbReference>
<dbReference type="NCBIfam" id="TIGR02937">
    <property type="entry name" value="sigma70-ECF"/>
    <property type="match status" value="1"/>
</dbReference>
<evidence type="ECO:0000313" key="8">
    <source>
        <dbReference type="EMBL" id="GHO48767.1"/>
    </source>
</evidence>
<dbReference type="InterPro" id="IPR007627">
    <property type="entry name" value="RNA_pol_sigma70_r2"/>
</dbReference>
<evidence type="ECO:0000256" key="5">
    <source>
        <dbReference type="NCBIfam" id="TIGR02959"/>
    </source>
</evidence>
<evidence type="ECO:0000313" key="9">
    <source>
        <dbReference type="Proteomes" id="UP000612362"/>
    </source>
</evidence>
<evidence type="ECO:0000256" key="4">
    <source>
        <dbReference type="ARBA" id="ARBA00023163"/>
    </source>
</evidence>
<evidence type="ECO:0000259" key="7">
    <source>
        <dbReference type="Pfam" id="PF08281"/>
    </source>
</evidence>
<evidence type="ECO:0000256" key="1">
    <source>
        <dbReference type="ARBA" id="ARBA00010641"/>
    </source>
</evidence>
<gene>
    <name evidence="8" type="primary">sigZ_1</name>
    <name evidence="8" type="ORF">KSX_69300</name>
</gene>
<dbReference type="InterPro" id="IPR039425">
    <property type="entry name" value="RNA_pol_sigma-70-like"/>
</dbReference>
<dbReference type="InterPro" id="IPR013324">
    <property type="entry name" value="RNA_pol_sigma_r3/r4-like"/>
</dbReference>
<dbReference type="GO" id="GO:0006352">
    <property type="term" value="P:DNA-templated transcription initiation"/>
    <property type="evidence" value="ECO:0007669"/>
    <property type="project" value="InterPro"/>
</dbReference>
<accession>A0A8J3I2C0</accession>
<sequence>MQGTTESAWYALHEPLHHFIRQRVATEEQAEDLLQEVFLKIHTQIETLREHNKLESWIYQIARHLIIDQYRQKRQEIPLEDAEPLLPLEDIPEEDILAELAPSVAAMINCLPSPYREALFLTEYQGMSQKDLAERLGMSFSGAKSRVQRAREKLKQLLLDCCHFEFDRLGRVIDYYPHCACCQGGTGGCCASGQTACDTHGLRNEVVSPGSGSCN</sequence>
<dbReference type="AlphaFoldDB" id="A0A8J3I2C0"/>
<dbReference type="SUPFAM" id="SSF88659">
    <property type="entry name" value="Sigma3 and sigma4 domains of RNA polymerase sigma factors"/>
    <property type="match status" value="1"/>
</dbReference>
<reference evidence="8" key="1">
    <citation type="submission" date="2020-10" db="EMBL/GenBank/DDBJ databases">
        <title>Taxonomic study of unclassified bacteria belonging to the class Ktedonobacteria.</title>
        <authorList>
            <person name="Yabe S."/>
            <person name="Wang C.M."/>
            <person name="Zheng Y."/>
            <person name="Sakai Y."/>
            <person name="Cavaletti L."/>
            <person name="Monciardini P."/>
            <person name="Donadio S."/>
        </authorList>
    </citation>
    <scope>NUCLEOTIDE SEQUENCE</scope>
    <source>
        <strain evidence="8">SOSP1-1</strain>
    </source>
</reference>
<comment type="similarity">
    <text evidence="1">Belongs to the sigma-70 factor family. ECF subfamily.</text>
</comment>
<keyword evidence="2" id="KW-0805">Transcription regulation</keyword>
<keyword evidence="4" id="KW-0804">Transcription</keyword>
<proteinExistence type="inferred from homology"/>
<dbReference type="Gene3D" id="1.10.10.10">
    <property type="entry name" value="Winged helix-like DNA-binding domain superfamily/Winged helix DNA-binding domain"/>
    <property type="match status" value="1"/>
</dbReference>
<dbReference type="InterPro" id="IPR036388">
    <property type="entry name" value="WH-like_DNA-bd_sf"/>
</dbReference>
<dbReference type="Proteomes" id="UP000612362">
    <property type="component" value="Unassembled WGS sequence"/>
</dbReference>
<organism evidence="8 9">
    <name type="scientific">Ktedonospora formicarum</name>
    <dbReference type="NCBI Taxonomy" id="2778364"/>
    <lineage>
        <taxon>Bacteria</taxon>
        <taxon>Bacillati</taxon>
        <taxon>Chloroflexota</taxon>
        <taxon>Ktedonobacteria</taxon>
        <taxon>Ktedonobacterales</taxon>
        <taxon>Ktedonobacteraceae</taxon>
        <taxon>Ktedonospora</taxon>
    </lineage>
</organism>
<name>A0A8J3I2C0_9CHLR</name>
<dbReference type="GO" id="GO:0003677">
    <property type="term" value="F:DNA binding"/>
    <property type="evidence" value="ECO:0007669"/>
    <property type="project" value="InterPro"/>
</dbReference>
<keyword evidence="9" id="KW-1185">Reference proteome</keyword>
<feature type="domain" description="RNA polymerase sigma factor 70 region 4 type 2" evidence="7">
    <location>
        <begin position="104"/>
        <end position="154"/>
    </location>
</feature>
<dbReference type="PANTHER" id="PTHR43133:SF62">
    <property type="entry name" value="RNA POLYMERASE SIGMA FACTOR SIGZ"/>
    <property type="match status" value="1"/>
</dbReference>
<protein>
    <recommendedName>
        <fullName evidence="5">RNA polymerase sigma factor SigZ</fullName>
    </recommendedName>
</protein>
<dbReference type="RefSeq" id="WP_220197943.1">
    <property type="nucleotide sequence ID" value="NZ_BNJF01000004.1"/>
</dbReference>
<dbReference type="EMBL" id="BNJF01000004">
    <property type="protein sequence ID" value="GHO48767.1"/>
    <property type="molecule type" value="Genomic_DNA"/>
</dbReference>
<dbReference type="Gene3D" id="1.10.1740.10">
    <property type="match status" value="1"/>
</dbReference>
<dbReference type="Pfam" id="PF04542">
    <property type="entry name" value="Sigma70_r2"/>
    <property type="match status" value="1"/>
</dbReference>
<keyword evidence="3" id="KW-0731">Sigma factor</keyword>
<feature type="domain" description="RNA polymerase sigma-70 region 2" evidence="6">
    <location>
        <begin position="13"/>
        <end position="74"/>
    </location>
</feature>
<dbReference type="CDD" id="cd06171">
    <property type="entry name" value="Sigma70_r4"/>
    <property type="match status" value="1"/>
</dbReference>
<evidence type="ECO:0000256" key="3">
    <source>
        <dbReference type="ARBA" id="ARBA00023082"/>
    </source>
</evidence>
<dbReference type="Pfam" id="PF08281">
    <property type="entry name" value="Sigma70_r4_2"/>
    <property type="match status" value="1"/>
</dbReference>
<evidence type="ECO:0000259" key="6">
    <source>
        <dbReference type="Pfam" id="PF04542"/>
    </source>
</evidence>
<dbReference type="InterPro" id="IPR014284">
    <property type="entry name" value="RNA_pol_sigma-70_dom"/>
</dbReference>
<dbReference type="InterPro" id="IPR013325">
    <property type="entry name" value="RNA_pol_sigma_r2"/>
</dbReference>